<name>A0A1V3J6W8_9PAST</name>
<comment type="caution">
    <text evidence="1">The sequence shown here is derived from an EMBL/GenBank/DDBJ whole genome shotgun (WGS) entry which is preliminary data.</text>
</comment>
<proteinExistence type="predicted"/>
<organism evidence="1 2">
    <name type="scientific">Rodentibacter trehalosifermentans</name>
    <dbReference type="NCBI Taxonomy" id="1908263"/>
    <lineage>
        <taxon>Bacteria</taxon>
        <taxon>Pseudomonadati</taxon>
        <taxon>Pseudomonadota</taxon>
        <taxon>Gammaproteobacteria</taxon>
        <taxon>Pasteurellales</taxon>
        <taxon>Pasteurellaceae</taxon>
        <taxon>Rodentibacter</taxon>
    </lineage>
</organism>
<evidence type="ECO:0000313" key="1">
    <source>
        <dbReference type="EMBL" id="OOF50830.1"/>
    </source>
</evidence>
<accession>A0A1V3J6W8</accession>
<reference evidence="1 2" key="1">
    <citation type="submission" date="2016-10" db="EMBL/GenBank/DDBJ databases">
        <title>Rodentibacter gen. nov. and new species.</title>
        <authorList>
            <person name="Christensen H."/>
        </authorList>
    </citation>
    <scope>NUCLEOTIDE SEQUENCE [LARGE SCALE GENOMIC DNA]</scope>
    <source>
        <strain evidence="1 2">H1987082031</strain>
    </source>
</reference>
<dbReference type="OrthoDB" id="9874227at2"/>
<evidence type="ECO:0000313" key="2">
    <source>
        <dbReference type="Proteomes" id="UP000189161"/>
    </source>
</evidence>
<dbReference type="EMBL" id="MLHL01000006">
    <property type="protein sequence ID" value="OOF50830.1"/>
    <property type="molecule type" value="Genomic_DNA"/>
</dbReference>
<protein>
    <recommendedName>
        <fullName evidence="3">Molecular chaperone Tir</fullName>
    </recommendedName>
</protein>
<dbReference type="AlphaFoldDB" id="A0A1V3J6W8"/>
<sequence length="141" mass="16396">MIKDTEFTINIKDITSILSKVEKELDVRFEKDESDYLLKINQIEESGILVSINQENTAVVFGAIIKIPDIELELINNFNAKSKLGFSISWREDKKAMVSYYPIFLKGVSEYYVYQEMKRFIYGILSFISYLEDNGVILNEK</sequence>
<dbReference type="RefSeq" id="WP_077477642.1">
    <property type="nucleotide sequence ID" value="NZ_MLHL01000006.1"/>
</dbReference>
<gene>
    <name evidence="1" type="ORF">BKK52_01410</name>
</gene>
<evidence type="ECO:0008006" key="3">
    <source>
        <dbReference type="Google" id="ProtNLM"/>
    </source>
</evidence>
<dbReference type="Proteomes" id="UP000189161">
    <property type="component" value="Unassembled WGS sequence"/>
</dbReference>
<keyword evidence="2" id="KW-1185">Reference proteome</keyword>